<sequence length="101" mass="11187">MDQPNLWRHMASAPKDGNRILVTIRSSEQGPAQVDLVYWSNGDRLGSEGWRASDSSPGRIIEYAEPELKCWMPIPSANVDGLSTPSPWQGDDDRELYGSGI</sequence>
<proteinExistence type="predicted"/>
<organism evidence="1 2">
    <name type="scientific">Agrobacterium fabrum</name>
    <dbReference type="NCBI Taxonomy" id="1176649"/>
    <lineage>
        <taxon>Bacteria</taxon>
        <taxon>Pseudomonadati</taxon>
        <taxon>Pseudomonadota</taxon>
        <taxon>Alphaproteobacteria</taxon>
        <taxon>Hyphomicrobiales</taxon>
        <taxon>Rhizobiaceae</taxon>
        <taxon>Rhizobium/Agrobacterium group</taxon>
        <taxon>Agrobacterium</taxon>
        <taxon>Agrobacterium tumefaciens complex</taxon>
    </lineage>
</organism>
<reference evidence="1 2" key="1">
    <citation type="submission" date="2016-10" db="EMBL/GenBank/DDBJ databases">
        <authorList>
            <person name="Varghese N."/>
            <person name="Submissions S."/>
        </authorList>
    </citation>
    <scope>NUCLEOTIDE SEQUENCE [LARGE SCALE GENOMIC DNA]</scope>
    <source>
        <strain evidence="1 2">PDC82</strain>
    </source>
</reference>
<comment type="caution">
    <text evidence="1">The sequence shown here is derived from an EMBL/GenBank/DDBJ whole genome shotgun (WGS) entry which is preliminary data.</text>
</comment>
<dbReference type="OMA" id="LAYWSNG"/>
<dbReference type="RefSeq" id="WP_010974274.1">
    <property type="nucleotide sequence ID" value="NZ_CAKKLR010000009.1"/>
</dbReference>
<gene>
    <name evidence="1" type="ORF">SAMN05428983_4794</name>
</gene>
<dbReference type="GeneID" id="5729707"/>
<dbReference type="Proteomes" id="UP000198917">
    <property type="component" value="Unassembled WGS sequence"/>
</dbReference>
<protein>
    <submittedName>
        <fullName evidence="1">Uncharacterized protein</fullName>
    </submittedName>
</protein>
<dbReference type="EMBL" id="FNEW01000008">
    <property type="protein sequence ID" value="SDK39198.1"/>
    <property type="molecule type" value="Genomic_DNA"/>
</dbReference>
<evidence type="ECO:0000313" key="2">
    <source>
        <dbReference type="Proteomes" id="UP000198917"/>
    </source>
</evidence>
<accession>A0A7Z7FTF5</accession>
<dbReference type="AlphaFoldDB" id="A0A7Z7FTF5"/>
<name>A0A7Z7FTF5_9HYPH</name>
<evidence type="ECO:0000313" key="1">
    <source>
        <dbReference type="EMBL" id="SDK39198.1"/>
    </source>
</evidence>